<gene>
    <name evidence="1" type="ORF">MBFIL_09900</name>
</gene>
<dbReference type="EMBL" id="LWMT01000202">
    <property type="protein sequence ID" value="KZX13694.1"/>
    <property type="molecule type" value="Genomic_DNA"/>
</dbReference>
<dbReference type="Proteomes" id="UP000077066">
    <property type="component" value="Unassembled WGS sequence"/>
</dbReference>
<organism evidence="1 2">
    <name type="scientific">Methanobrevibacter filiformis</name>
    <dbReference type="NCBI Taxonomy" id="55758"/>
    <lineage>
        <taxon>Archaea</taxon>
        <taxon>Methanobacteriati</taxon>
        <taxon>Methanobacteriota</taxon>
        <taxon>Methanomada group</taxon>
        <taxon>Methanobacteria</taxon>
        <taxon>Methanobacteriales</taxon>
        <taxon>Methanobacteriaceae</taxon>
        <taxon>Methanobrevibacter</taxon>
    </lineage>
</organism>
<dbReference type="AlphaFoldDB" id="A0A166BQT8"/>
<dbReference type="InterPro" id="IPR014515">
    <property type="entry name" value="UCP921964"/>
</dbReference>
<comment type="caution">
    <text evidence="1">The sequence shown here is derived from an EMBL/GenBank/DDBJ whole genome shotgun (WGS) entry which is preliminary data.</text>
</comment>
<protein>
    <submittedName>
        <fullName evidence="1">Uncharacterized protein</fullName>
    </submittedName>
</protein>
<dbReference type="RefSeq" id="WP_066972080.1">
    <property type="nucleotide sequence ID" value="NZ_LWMT01000202.1"/>
</dbReference>
<dbReference type="OrthoDB" id="64462at2157"/>
<reference evidence="1 2" key="1">
    <citation type="submission" date="2016-04" db="EMBL/GenBank/DDBJ databases">
        <title>Genome sequence of Methanobrevibacter filiformis DSM 11501.</title>
        <authorList>
            <person name="Poehlein A."/>
            <person name="Seedorf H."/>
            <person name="Daniel R."/>
        </authorList>
    </citation>
    <scope>NUCLEOTIDE SEQUENCE [LARGE SCALE GENOMIC DNA]</scope>
    <source>
        <strain evidence="1 2">DSM 11501</strain>
    </source>
</reference>
<dbReference type="PIRSF" id="PIRSF021964">
    <property type="entry name" value="UCP921964"/>
    <property type="match status" value="1"/>
</dbReference>
<evidence type="ECO:0000313" key="2">
    <source>
        <dbReference type="Proteomes" id="UP000077066"/>
    </source>
</evidence>
<accession>A0A166BQT8</accession>
<proteinExistence type="predicted"/>
<dbReference type="Pfam" id="PF09893">
    <property type="entry name" value="DUF2120"/>
    <property type="match status" value="1"/>
</dbReference>
<name>A0A166BQT8_9EURY</name>
<dbReference type="STRING" id="55758.MBFIL_09900"/>
<dbReference type="PATRIC" id="fig|55758.3.peg.1137"/>
<sequence>MVKLHKIAGQIVKFLDAFEGSRAALDAQLILIIRARSSKNIKIDELEEKLEKLIEHMEGHEIPEISDDAGKLINRMDEQIRSSMQINGETDIGGVSRMKKSFEALNVAVEYKFFEIPTAGIFVAIWKDKADVGPVYIEFVVSDNET</sequence>
<evidence type="ECO:0000313" key="1">
    <source>
        <dbReference type="EMBL" id="KZX13694.1"/>
    </source>
</evidence>
<keyword evidence="2" id="KW-1185">Reference proteome</keyword>